<proteinExistence type="predicted"/>
<evidence type="ECO:0000313" key="4">
    <source>
        <dbReference type="Proteomes" id="UP000691718"/>
    </source>
</evidence>
<keyword evidence="2" id="KW-0732">Signal</keyword>
<gene>
    <name evidence="3" type="ORF">PAPOLLO_LOCUS10005</name>
</gene>
<evidence type="ECO:0000256" key="1">
    <source>
        <dbReference type="SAM" id="MobiDB-lite"/>
    </source>
</evidence>
<sequence>MNKSIVLICAVCLVIIEARPKWQFLPPVPGYVPVYIRTGDTPLEEINPDLAEAFHALPAGRSSYKLLDASPEIPEQADQPQPEPVLEPEDSTVDRRPYEKKFLDKKKKATEVLKPFERR</sequence>
<dbReference type="Proteomes" id="UP000691718">
    <property type="component" value="Unassembled WGS sequence"/>
</dbReference>
<dbReference type="EMBL" id="CAJQZP010000693">
    <property type="protein sequence ID" value="CAG4979753.1"/>
    <property type="molecule type" value="Genomic_DNA"/>
</dbReference>
<reference evidence="3" key="1">
    <citation type="submission" date="2021-04" db="EMBL/GenBank/DDBJ databases">
        <authorList>
            <person name="Tunstrom K."/>
        </authorList>
    </citation>
    <scope>NUCLEOTIDE SEQUENCE</scope>
</reference>
<feature type="region of interest" description="Disordered" evidence="1">
    <location>
        <begin position="68"/>
        <end position="100"/>
    </location>
</feature>
<feature type="signal peptide" evidence="2">
    <location>
        <begin position="1"/>
        <end position="18"/>
    </location>
</feature>
<organism evidence="3 4">
    <name type="scientific">Parnassius apollo</name>
    <name type="common">Apollo butterfly</name>
    <name type="synonym">Papilio apollo</name>
    <dbReference type="NCBI Taxonomy" id="110799"/>
    <lineage>
        <taxon>Eukaryota</taxon>
        <taxon>Metazoa</taxon>
        <taxon>Ecdysozoa</taxon>
        <taxon>Arthropoda</taxon>
        <taxon>Hexapoda</taxon>
        <taxon>Insecta</taxon>
        <taxon>Pterygota</taxon>
        <taxon>Neoptera</taxon>
        <taxon>Endopterygota</taxon>
        <taxon>Lepidoptera</taxon>
        <taxon>Glossata</taxon>
        <taxon>Ditrysia</taxon>
        <taxon>Papilionoidea</taxon>
        <taxon>Papilionidae</taxon>
        <taxon>Parnassiinae</taxon>
        <taxon>Parnassini</taxon>
        <taxon>Parnassius</taxon>
        <taxon>Parnassius</taxon>
    </lineage>
</organism>
<name>A0A8S3WVR6_PARAO</name>
<accession>A0A8S3WVR6</accession>
<dbReference type="OrthoDB" id="6620644at2759"/>
<comment type="caution">
    <text evidence="3">The sequence shown here is derived from an EMBL/GenBank/DDBJ whole genome shotgun (WGS) entry which is preliminary data.</text>
</comment>
<dbReference type="AlphaFoldDB" id="A0A8S3WVR6"/>
<keyword evidence="4" id="KW-1185">Reference proteome</keyword>
<feature type="chain" id="PRO_5035930330" evidence="2">
    <location>
        <begin position="19"/>
        <end position="119"/>
    </location>
</feature>
<evidence type="ECO:0000256" key="2">
    <source>
        <dbReference type="SAM" id="SignalP"/>
    </source>
</evidence>
<evidence type="ECO:0000313" key="3">
    <source>
        <dbReference type="EMBL" id="CAG4979753.1"/>
    </source>
</evidence>
<protein>
    <submittedName>
        <fullName evidence="3">(apollo) hypothetical protein</fullName>
    </submittedName>
</protein>